<keyword evidence="3" id="KW-1185">Reference proteome</keyword>
<evidence type="ECO:0000313" key="3">
    <source>
        <dbReference type="Proteomes" id="UP001597302"/>
    </source>
</evidence>
<feature type="region of interest" description="Disordered" evidence="1">
    <location>
        <begin position="1"/>
        <end position="23"/>
    </location>
</feature>
<reference evidence="3" key="1">
    <citation type="journal article" date="2019" name="Int. J. Syst. Evol. Microbiol.">
        <title>The Global Catalogue of Microorganisms (GCM) 10K type strain sequencing project: providing services to taxonomists for standard genome sequencing and annotation.</title>
        <authorList>
            <consortium name="The Broad Institute Genomics Platform"/>
            <consortium name="The Broad Institute Genome Sequencing Center for Infectious Disease"/>
            <person name="Wu L."/>
            <person name="Ma J."/>
        </authorList>
    </citation>
    <scope>NUCLEOTIDE SEQUENCE [LARGE SCALE GENOMIC DNA]</scope>
    <source>
        <strain evidence="3">CCM 8875</strain>
    </source>
</reference>
<feature type="region of interest" description="Disordered" evidence="1">
    <location>
        <begin position="221"/>
        <end position="243"/>
    </location>
</feature>
<dbReference type="EMBL" id="JBHTOQ010000003">
    <property type="protein sequence ID" value="MFD1480099.1"/>
    <property type="molecule type" value="Genomic_DNA"/>
</dbReference>
<sequence>MTEPAVQKPTHETGGAAPDANRPMMRKAGDLTALVSALNPALLQHAQRFFLSRKAAASAGAGRLRPSLRRICTLEDTAEGVSLVIRGPNRITDPLFPGYPFWGRLDVIALAPCPGASRDHPLQDVTGDLAVTPCEGSPVALWQAVAPHRMSGPVDDLRMAGGRWWRRVGDTGTIDGQIRIVATLRPVLLPGPSFAPDQIPATCHLVLTQGPARCAWVPLADQGTEPRPDALPPADLPPKSLPPDSLPQGWCRIDLLGTGGRLTMPRTAAAAMLCVEDDCLVLRSASSRVAALNGRAPFWGIDKAVPLDGSDVTPTIDGVAETGRTLTLQLAREPALSCDISWQCHQTGEGPDGWAVIPGATSPTLWIPADLTGAWLRVRIRGAATGRRWAVSDSLGPVTDATTTAPNGLPQPMDLSPDPAFRPGSHWLGKVRAALPLRPAAMTTTYAPAENVIHPCVVAFRQPFRGYRYLCAITAYPRGPAFEDPFVHGSNDGVNWTLLTGVPQPLDVRKPVPGAYNSDTFITHDPQSGQLVVGYRSYEPRTDASPSASNADVVLKCRSTGDGHRWSAPVELMRRPADDMIMLSPTMIFDPAGGLWHMWTIDRPSMHHWTAPALTGPWSLDSAAMPLGMFRMPHHHEVKWVGDRLVCLLYARGSGNLYFGIFRPGSWTDIDWSTEPVLDPRPASLYKASFVPVHDADAGTLAFDLWWTMGAAGPAGGTDPGHGRRLQYARSSAVRL</sequence>
<dbReference type="Gene3D" id="2.60.40.2700">
    <property type="match status" value="1"/>
</dbReference>
<protein>
    <recommendedName>
        <fullName evidence="4">Exo-alpha-sialidase</fullName>
    </recommendedName>
</protein>
<evidence type="ECO:0008006" key="4">
    <source>
        <dbReference type="Google" id="ProtNLM"/>
    </source>
</evidence>
<gene>
    <name evidence="2" type="ORF">ACFQ5P_02195</name>
</gene>
<feature type="compositionally biased region" description="Pro residues" evidence="1">
    <location>
        <begin position="229"/>
        <end position="243"/>
    </location>
</feature>
<organism evidence="2 3">
    <name type="scientific">Paracoccus nototheniae</name>
    <dbReference type="NCBI Taxonomy" id="2489002"/>
    <lineage>
        <taxon>Bacteria</taxon>
        <taxon>Pseudomonadati</taxon>
        <taxon>Pseudomonadota</taxon>
        <taxon>Alphaproteobacteria</taxon>
        <taxon>Rhodobacterales</taxon>
        <taxon>Paracoccaceae</taxon>
        <taxon>Paracoccus</taxon>
    </lineage>
</organism>
<evidence type="ECO:0000313" key="2">
    <source>
        <dbReference type="EMBL" id="MFD1480099.1"/>
    </source>
</evidence>
<dbReference type="RefSeq" id="WP_131574647.1">
    <property type="nucleotide sequence ID" value="NZ_CBCSAJ010000029.1"/>
</dbReference>
<accession>A0ABW4DQT2</accession>
<proteinExistence type="predicted"/>
<evidence type="ECO:0000256" key="1">
    <source>
        <dbReference type="SAM" id="MobiDB-lite"/>
    </source>
</evidence>
<comment type="caution">
    <text evidence="2">The sequence shown here is derived from an EMBL/GenBank/DDBJ whole genome shotgun (WGS) entry which is preliminary data.</text>
</comment>
<name>A0ABW4DQT2_9RHOB</name>
<dbReference type="Proteomes" id="UP001597302">
    <property type="component" value="Unassembled WGS sequence"/>
</dbReference>